<gene>
    <name evidence="1" type="ORF">CFOL_v3_29183</name>
</gene>
<dbReference type="EMBL" id="BDDD01003669">
    <property type="protein sequence ID" value="GAV85749.1"/>
    <property type="molecule type" value="Genomic_DNA"/>
</dbReference>
<evidence type="ECO:0000313" key="2">
    <source>
        <dbReference type="Proteomes" id="UP000187406"/>
    </source>
</evidence>
<keyword evidence="2" id="KW-1185">Reference proteome</keyword>
<dbReference type="InParanoid" id="A0A1Q3CZV8"/>
<organism evidence="1 2">
    <name type="scientific">Cephalotus follicularis</name>
    <name type="common">Albany pitcher plant</name>
    <dbReference type="NCBI Taxonomy" id="3775"/>
    <lineage>
        <taxon>Eukaryota</taxon>
        <taxon>Viridiplantae</taxon>
        <taxon>Streptophyta</taxon>
        <taxon>Embryophyta</taxon>
        <taxon>Tracheophyta</taxon>
        <taxon>Spermatophyta</taxon>
        <taxon>Magnoliopsida</taxon>
        <taxon>eudicotyledons</taxon>
        <taxon>Gunneridae</taxon>
        <taxon>Pentapetalae</taxon>
        <taxon>rosids</taxon>
        <taxon>fabids</taxon>
        <taxon>Oxalidales</taxon>
        <taxon>Cephalotaceae</taxon>
        <taxon>Cephalotus</taxon>
    </lineage>
</organism>
<name>A0A1Q3CZV8_CEPFO</name>
<accession>A0A1Q3CZV8</accession>
<protein>
    <submittedName>
        <fullName evidence="1">PMD domain-containing protein</fullName>
    </submittedName>
</protein>
<sequence>MGRSNIELREAEQKQVEDLYRLITVAGKRHSHIIPEGKAVPSSPPKRPSFNNRIHYFYKEVDKNNKSYEGKNFKTELELTAFLTIWLSRYIFPVNPQDGVSRWVFPLALKLDRGISFGLAHSFLGTLNEHQD</sequence>
<dbReference type="Proteomes" id="UP000187406">
    <property type="component" value="Unassembled WGS sequence"/>
</dbReference>
<comment type="caution">
    <text evidence="1">The sequence shown here is derived from an EMBL/GenBank/DDBJ whole genome shotgun (WGS) entry which is preliminary data.</text>
</comment>
<evidence type="ECO:0000313" key="1">
    <source>
        <dbReference type="EMBL" id="GAV85749.1"/>
    </source>
</evidence>
<reference evidence="2" key="1">
    <citation type="submission" date="2016-04" db="EMBL/GenBank/DDBJ databases">
        <title>Cephalotus genome sequencing.</title>
        <authorList>
            <person name="Fukushima K."/>
            <person name="Hasebe M."/>
            <person name="Fang X."/>
        </authorList>
    </citation>
    <scope>NUCLEOTIDE SEQUENCE [LARGE SCALE GENOMIC DNA]</scope>
    <source>
        <strain evidence="2">cv. St1</strain>
    </source>
</reference>
<dbReference type="AlphaFoldDB" id="A0A1Q3CZV8"/>
<dbReference type="OrthoDB" id="1572276at2759"/>
<proteinExistence type="predicted"/>